<reference evidence="1 2" key="1">
    <citation type="submission" date="2016-10" db="EMBL/GenBank/DDBJ databases">
        <authorList>
            <person name="de Groot N.N."/>
        </authorList>
    </citation>
    <scope>NUCLEOTIDE SEQUENCE [LARGE SCALE GENOMIC DNA]</scope>
    <source>
        <strain evidence="1 2">DSM 24956</strain>
    </source>
</reference>
<protein>
    <recommendedName>
        <fullName evidence="3">DUF4251 domain-containing protein</fullName>
    </recommendedName>
</protein>
<accession>A0A1H3BPD3</accession>
<dbReference type="RefSeq" id="WP_090123445.1">
    <property type="nucleotide sequence ID" value="NZ_FNNJ01000005.1"/>
</dbReference>
<dbReference type="Gene3D" id="2.40.128.410">
    <property type="match status" value="1"/>
</dbReference>
<evidence type="ECO:0000313" key="1">
    <source>
        <dbReference type="EMBL" id="SDX43194.1"/>
    </source>
</evidence>
<dbReference type="STRING" id="762486.SAMN05444411_105167"/>
<dbReference type="EMBL" id="FNNJ01000005">
    <property type="protein sequence ID" value="SDX43194.1"/>
    <property type="molecule type" value="Genomic_DNA"/>
</dbReference>
<evidence type="ECO:0000313" key="2">
    <source>
        <dbReference type="Proteomes" id="UP000199595"/>
    </source>
</evidence>
<gene>
    <name evidence="1" type="ORF">SAMN05444411_105167</name>
</gene>
<dbReference type="Proteomes" id="UP000199595">
    <property type="component" value="Unassembled WGS sequence"/>
</dbReference>
<evidence type="ECO:0008006" key="3">
    <source>
        <dbReference type="Google" id="ProtNLM"/>
    </source>
</evidence>
<sequence length="168" mass="18912">MKNIFTLIVLLMLVLKTTAQNKLSRKKMKEARAKKEYSLVKNLVESKSFVFEAEQVNPMGGAHIDVKGEGDFLEIKSDSIKSYLPYFGVLHNATGFNGSGAIKINNIIENYKVQYNDVKKNICIKLKGYKNMEAFEIILNIYKSGTASLSIYGSNRSFIKYSGIIHSI</sequence>
<dbReference type="OrthoDB" id="1097715at2"/>
<dbReference type="AlphaFoldDB" id="A0A1H3BPD3"/>
<proteinExistence type="predicted"/>
<dbReference type="InterPro" id="IPR025347">
    <property type="entry name" value="DUF4251"/>
</dbReference>
<name>A0A1H3BPD3_9FLAO</name>
<dbReference type="Pfam" id="PF14059">
    <property type="entry name" value="DUF4251"/>
    <property type="match status" value="1"/>
</dbReference>
<organism evidence="1 2">
    <name type="scientific">Lutibacter oricola</name>
    <dbReference type="NCBI Taxonomy" id="762486"/>
    <lineage>
        <taxon>Bacteria</taxon>
        <taxon>Pseudomonadati</taxon>
        <taxon>Bacteroidota</taxon>
        <taxon>Flavobacteriia</taxon>
        <taxon>Flavobacteriales</taxon>
        <taxon>Flavobacteriaceae</taxon>
        <taxon>Lutibacter</taxon>
    </lineage>
</organism>
<keyword evidence="2" id="KW-1185">Reference proteome</keyword>